<feature type="transmembrane region" description="Helical" evidence="7">
    <location>
        <begin position="89"/>
        <end position="110"/>
    </location>
</feature>
<dbReference type="EMBL" id="JBHLUH010000061">
    <property type="protein sequence ID" value="MFC0531748.1"/>
    <property type="molecule type" value="Genomic_DNA"/>
</dbReference>
<protein>
    <submittedName>
        <fullName evidence="8">Branched-chain amino acid ABC transporter permease</fullName>
    </submittedName>
</protein>
<gene>
    <name evidence="8" type="ORF">ACFFIA_29285</name>
</gene>
<dbReference type="InterPro" id="IPR043428">
    <property type="entry name" value="LivM-like"/>
</dbReference>
<evidence type="ECO:0000313" key="8">
    <source>
        <dbReference type="EMBL" id="MFC0531748.1"/>
    </source>
</evidence>
<feature type="transmembrane region" description="Helical" evidence="7">
    <location>
        <begin position="263"/>
        <end position="284"/>
    </location>
</feature>
<comment type="subcellular location">
    <subcellularLocation>
        <location evidence="1">Cell membrane</location>
        <topology evidence="1">Multi-pass membrane protein</topology>
    </subcellularLocation>
</comment>
<keyword evidence="3 7" id="KW-0812">Transmembrane</keyword>
<dbReference type="Pfam" id="PF02653">
    <property type="entry name" value="BPD_transp_2"/>
    <property type="match status" value="1"/>
</dbReference>
<dbReference type="InterPro" id="IPR001851">
    <property type="entry name" value="ABC_transp_permease"/>
</dbReference>
<feature type="region of interest" description="Disordered" evidence="6">
    <location>
        <begin position="321"/>
        <end position="342"/>
    </location>
</feature>
<evidence type="ECO:0000256" key="6">
    <source>
        <dbReference type="SAM" id="MobiDB-lite"/>
    </source>
</evidence>
<organism evidence="8 9">
    <name type="scientific">Phytohabitans kaempferiae</name>
    <dbReference type="NCBI Taxonomy" id="1620943"/>
    <lineage>
        <taxon>Bacteria</taxon>
        <taxon>Bacillati</taxon>
        <taxon>Actinomycetota</taxon>
        <taxon>Actinomycetes</taxon>
        <taxon>Micromonosporales</taxon>
        <taxon>Micromonosporaceae</taxon>
    </lineage>
</organism>
<evidence type="ECO:0000256" key="2">
    <source>
        <dbReference type="ARBA" id="ARBA00022475"/>
    </source>
</evidence>
<feature type="transmembrane region" description="Helical" evidence="7">
    <location>
        <begin position="117"/>
        <end position="138"/>
    </location>
</feature>
<feature type="transmembrane region" description="Helical" evidence="7">
    <location>
        <begin position="290"/>
        <end position="314"/>
    </location>
</feature>
<dbReference type="RefSeq" id="WP_377256722.1">
    <property type="nucleotide sequence ID" value="NZ_JBHLUH010000061.1"/>
</dbReference>
<evidence type="ECO:0000256" key="4">
    <source>
        <dbReference type="ARBA" id="ARBA00022989"/>
    </source>
</evidence>
<accession>A0ABV6MBI4</accession>
<reference evidence="8 9" key="1">
    <citation type="submission" date="2024-09" db="EMBL/GenBank/DDBJ databases">
        <authorList>
            <person name="Sun Q."/>
            <person name="Mori K."/>
        </authorList>
    </citation>
    <scope>NUCLEOTIDE SEQUENCE [LARGE SCALE GENOMIC DNA]</scope>
    <source>
        <strain evidence="8 9">TBRC 3947</strain>
    </source>
</reference>
<sequence length="342" mass="35179">MNNWLSDRPALRALLPVLVVLAAAAPPFLAGPYAVSTLTQILAFSLLVMSIVLLMGVAGMPTIGQAGFFGVGGYATGLLASRLTTNALLLLLVSAVAAAAVAAATGWLLVRARGAYLLMLTLAIGEILALVAIARVTLTGGSDGLANIPVLSLWPGLELRHVAVVYWYIAAAVLVMGGIVALLIRAPFGRALRGIRDNEPRMRAVGYSTSLYKYAAFCVSGAFAGVAGSLWVTQTLFVSPADMSFHASALALLALIVGGQQSLWGAVAGSALIIVVQNMLPISLQGLGPLVLGAVLVVVVYALPDGFAGIAGLLRRWRARGTGSSGPSGGVEAAPARRMERV</sequence>
<dbReference type="CDD" id="cd06581">
    <property type="entry name" value="TM_PBP1_LivM_like"/>
    <property type="match status" value="1"/>
</dbReference>
<keyword evidence="5 7" id="KW-0472">Membrane</keyword>
<evidence type="ECO:0000313" key="9">
    <source>
        <dbReference type="Proteomes" id="UP001589867"/>
    </source>
</evidence>
<dbReference type="PANTHER" id="PTHR30482:SF17">
    <property type="entry name" value="ABC TRANSPORTER ATP-BINDING PROTEIN"/>
    <property type="match status" value="1"/>
</dbReference>
<evidence type="ECO:0000256" key="1">
    <source>
        <dbReference type="ARBA" id="ARBA00004651"/>
    </source>
</evidence>
<keyword evidence="2" id="KW-1003">Cell membrane</keyword>
<dbReference type="PANTHER" id="PTHR30482">
    <property type="entry name" value="HIGH-AFFINITY BRANCHED-CHAIN AMINO ACID TRANSPORT SYSTEM PERMEASE"/>
    <property type="match status" value="1"/>
</dbReference>
<feature type="transmembrane region" description="Helical" evidence="7">
    <location>
        <begin position="211"/>
        <end position="231"/>
    </location>
</feature>
<keyword evidence="9" id="KW-1185">Reference proteome</keyword>
<keyword evidence="4 7" id="KW-1133">Transmembrane helix</keyword>
<proteinExistence type="predicted"/>
<feature type="transmembrane region" description="Helical" evidence="7">
    <location>
        <begin position="165"/>
        <end position="184"/>
    </location>
</feature>
<name>A0ABV6MBI4_9ACTN</name>
<comment type="caution">
    <text evidence="8">The sequence shown here is derived from an EMBL/GenBank/DDBJ whole genome shotgun (WGS) entry which is preliminary data.</text>
</comment>
<feature type="transmembrane region" description="Helical" evidence="7">
    <location>
        <begin position="237"/>
        <end position="256"/>
    </location>
</feature>
<feature type="transmembrane region" description="Helical" evidence="7">
    <location>
        <begin position="40"/>
        <end position="59"/>
    </location>
</feature>
<dbReference type="Proteomes" id="UP001589867">
    <property type="component" value="Unassembled WGS sequence"/>
</dbReference>
<evidence type="ECO:0000256" key="3">
    <source>
        <dbReference type="ARBA" id="ARBA00022692"/>
    </source>
</evidence>
<evidence type="ECO:0000256" key="5">
    <source>
        <dbReference type="ARBA" id="ARBA00023136"/>
    </source>
</evidence>
<evidence type="ECO:0000256" key="7">
    <source>
        <dbReference type="SAM" id="Phobius"/>
    </source>
</evidence>